<dbReference type="EMBL" id="OUUY01000147">
    <property type="protein sequence ID" value="SPQ02158.1"/>
    <property type="molecule type" value="Genomic_DNA"/>
</dbReference>
<dbReference type="OrthoDB" id="9783112at2"/>
<organism evidence="4 5">
    <name type="scientific">Candidatus Sulfobium mesophilum</name>
    <dbReference type="NCBI Taxonomy" id="2016548"/>
    <lineage>
        <taxon>Bacteria</taxon>
        <taxon>Pseudomonadati</taxon>
        <taxon>Nitrospirota</taxon>
        <taxon>Nitrospiria</taxon>
        <taxon>Nitrospirales</taxon>
        <taxon>Nitrospiraceae</taxon>
        <taxon>Candidatus Sulfobium</taxon>
    </lineage>
</organism>
<dbReference type="Proteomes" id="UP000245125">
    <property type="component" value="Unassembled WGS sequence"/>
</dbReference>
<dbReference type="SUPFAM" id="SSF48695">
    <property type="entry name" value="Multiheme cytochromes"/>
    <property type="match status" value="1"/>
</dbReference>
<reference evidence="5" key="1">
    <citation type="submission" date="2018-03" db="EMBL/GenBank/DDBJ databases">
        <authorList>
            <person name="Zecchin S."/>
        </authorList>
    </citation>
    <scope>NUCLEOTIDE SEQUENCE [LARGE SCALE GENOMIC DNA]</scope>
</reference>
<sequence length="283" mass="31956">MLDMKCLQHEFIFVPLLVLITVISSCAPAGHQHRAESPSTALPDVLHESKGNDAKGTAESSSQSTDDSTACLSCHDYRENHHPTDFVPADASKFPFPLYDGRVRCLTCHNENHMGSPFMLRGGPYTDRREICFQCHYEEEYRYIYPHIMLDDKEKFLEVNGRPVCLVCHLKTPDPTVDRTKDVVFRADVAFLCLRCHSLMAKAILNRHVLLKPSLEMLTYLEQNEQKLSVTIPLVPRDRITCSTCHNPHQIGVIIYEPSAKGADAPDRLRVAEPALCVVCHVM</sequence>
<evidence type="ECO:0000256" key="2">
    <source>
        <dbReference type="SAM" id="MobiDB-lite"/>
    </source>
</evidence>
<dbReference type="Gene3D" id="1.10.1130.10">
    <property type="entry name" value="Flavocytochrome C3, Chain A"/>
    <property type="match status" value="1"/>
</dbReference>
<dbReference type="InterPro" id="IPR036280">
    <property type="entry name" value="Multihaem_cyt_sf"/>
</dbReference>
<accession>A0A2U3QL72</accession>
<keyword evidence="1" id="KW-0732">Signal</keyword>
<name>A0A2U3QL72_9BACT</name>
<dbReference type="PANTHER" id="PTHR35038:SF6">
    <property type="entry name" value="SURFACE LOCALIZED DECAHEME CYTOCHROME C LIPOPROTEIN"/>
    <property type="match status" value="1"/>
</dbReference>
<dbReference type="InterPro" id="IPR051829">
    <property type="entry name" value="Multiheme_Cytochr_ET"/>
</dbReference>
<feature type="region of interest" description="Disordered" evidence="2">
    <location>
        <begin position="33"/>
        <end position="67"/>
    </location>
</feature>
<evidence type="ECO:0000259" key="3">
    <source>
        <dbReference type="Pfam" id="PF09699"/>
    </source>
</evidence>
<evidence type="ECO:0000313" key="4">
    <source>
        <dbReference type="EMBL" id="SPQ02158.1"/>
    </source>
</evidence>
<evidence type="ECO:0000313" key="5">
    <source>
        <dbReference type="Proteomes" id="UP000245125"/>
    </source>
</evidence>
<keyword evidence="5" id="KW-1185">Reference proteome</keyword>
<proteinExistence type="predicted"/>
<dbReference type="PANTHER" id="PTHR35038">
    <property type="entry name" value="DISSIMILATORY SULFITE REDUCTASE SIRA"/>
    <property type="match status" value="1"/>
</dbReference>
<dbReference type="GO" id="GO:0016491">
    <property type="term" value="F:oxidoreductase activity"/>
    <property type="evidence" value="ECO:0007669"/>
    <property type="project" value="TreeGrafter"/>
</dbReference>
<dbReference type="AlphaFoldDB" id="A0A2U3QL72"/>
<gene>
    <name evidence="4" type="ORF">NBG4_950004</name>
</gene>
<dbReference type="InterPro" id="IPR010177">
    <property type="entry name" value="Paired_CXXCH_1"/>
</dbReference>
<feature type="compositionally biased region" description="Polar residues" evidence="2">
    <location>
        <begin position="58"/>
        <end position="67"/>
    </location>
</feature>
<feature type="domain" description="Doubled CXXCH motif" evidence="3">
    <location>
        <begin position="104"/>
        <end position="139"/>
    </location>
</feature>
<protein>
    <recommendedName>
        <fullName evidence="3">Doubled CXXCH motif domain-containing protein</fullName>
    </recommendedName>
</protein>
<dbReference type="PROSITE" id="PS51257">
    <property type="entry name" value="PROKAR_LIPOPROTEIN"/>
    <property type="match status" value="1"/>
</dbReference>
<evidence type="ECO:0000256" key="1">
    <source>
        <dbReference type="ARBA" id="ARBA00022729"/>
    </source>
</evidence>
<dbReference type="Pfam" id="PF09699">
    <property type="entry name" value="Paired_CXXCH_1"/>
    <property type="match status" value="1"/>
</dbReference>